<dbReference type="GO" id="GO:0000981">
    <property type="term" value="F:DNA-binding transcription factor activity, RNA polymerase II-specific"/>
    <property type="evidence" value="ECO:0007669"/>
    <property type="project" value="TreeGrafter"/>
</dbReference>
<evidence type="ECO:0000256" key="5">
    <source>
        <dbReference type="ARBA" id="ARBA00022833"/>
    </source>
</evidence>
<dbReference type="GO" id="GO:0000122">
    <property type="term" value="P:negative regulation of transcription by RNA polymerase II"/>
    <property type="evidence" value="ECO:0007669"/>
    <property type="project" value="TreeGrafter"/>
</dbReference>
<keyword evidence="2" id="KW-0479">Metal-binding</keyword>
<dbReference type="GO" id="GO:0006879">
    <property type="term" value="P:intracellular iron ion homeostasis"/>
    <property type="evidence" value="ECO:0007669"/>
    <property type="project" value="UniProtKB-ARBA"/>
</dbReference>
<dbReference type="CDD" id="cd00202">
    <property type="entry name" value="ZnF_GATA"/>
    <property type="match status" value="2"/>
</dbReference>
<dbReference type="InterPro" id="IPR013088">
    <property type="entry name" value="Znf_NHR/GATA"/>
</dbReference>
<dbReference type="PRINTS" id="PR00619">
    <property type="entry name" value="GATAZNFINGER"/>
</dbReference>
<dbReference type="OrthoDB" id="515401at2759"/>
<dbReference type="Proteomes" id="UP000193144">
    <property type="component" value="Unassembled WGS sequence"/>
</dbReference>
<organism evidence="12 13">
    <name type="scientific">Clohesyomyces aquaticus</name>
    <dbReference type="NCBI Taxonomy" id="1231657"/>
    <lineage>
        <taxon>Eukaryota</taxon>
        <taxon>Fungi</taxon>
        <taxon>Dikarya</taxon>
        <taxon>Ascomycota</taxon>
        <taxon>Pezizomycotina</taxon>
        <taxon>Dothideomycetes</taxon>
        <taxon>Pleosporomycetidae</taxon>
        <taxon>Pleosporales</taxon>
        <taxon>Lindgomycetaceae</taxon>
        <taxon>Clohesyomyces</taxon>
    </lineage>
</organism>
<reference evidence="12 13" key="1">
    <citation type="submission" date="2016-07" db="EMBL/GenBank/DDBJ databases">
        <title>Pervasive Adenine N6-methylation of Active Genes in Fungi.</title>
        <authorList>
            <consortium name="DOE Joint Genome Institute"/>
            <person name="Mondo S.J."/>
            <person name="Dannebaum R.O."/>
            <person name="Kuo R.C."/>
            <person name="Labutti K."/>
            <person name="Haridas S."/>
            <person name="Kuo A."/>
            <person name="Salamov A."/>
            <person name="Ahrendt S.R."/>
            <person name="Lipzen A."/>
            <person name="Sullivan W."/>
            <person name="Andreopoulos W.B."/>
            <person name="Clum A."/>
            <person name="Lindquist E."/>
            <person name="Daum C."/>
            <person name="Ramamoorthy G.K."/>
            <person name="Gryganskyi A."/>
            <person name="Culley D."/>
            <person name="Magnuson J.K."/>
            <person name="James T.Y."/>
            <person name="O'Malley M.A."/>
            <person name="Stajich J.E."/>
            <person name="Spatafora J.W."/>
            <person name="Visel A."/>
            <person name="Grigoriev I.V."/>
        </authorList>
    </citation>
    <scope>NUCLEOTIDE SEQUENCE [LARGE SCALE GENOMIC DNA]</scope>
    <source>
        <strain evidence="12 13">CBS 115471</strain>
    </source>
</reference>
<dbReference type="PANTHER" id="PTHR10071">
    <property type="entry name" value="TRANSCRIPTION FACTOR GATA FAMILY MEMBER"/>
    <property type="match status" value="1"/>
</dbReference>
<evidence type="ECO:0000256" key="3">
    <source>
        <dbReference type="ARBA" id="ARBA00022737"/>
    </source>
</evidence>
<evidence type="ECO:0000256" key="10">
    <source>
        <dbReference type="SAM" id="MobiDB-lite"/>
    </source>
</evidence>
<dbReference type="Gene3D" id="3.30.50.10">
    <property type="entry name" value="Erythroid Transcription Factor GATA-1, subunit A"/>
    <property type="match status" value="2"/>
</dbReference>
<dbReference type="GO" id="GO:0000978">
    <property type="term" value="F:RNA polymerase II cis-regulatory region sequence-specific DNA binding"/>
    <property type="evidence" value="ECO:0007669"/>
    <property type="project" value="TreeGrafter"/>
</dbReference>
<evidence type="ECO:0000313" key="13">
    <source>
        <dbReference type="Proteomes" id="UP000193144"/>
    </source>
</evidence>
<accession>A0A1Y2A2L9</accession>
<keyword evidence="8" id="KW-0539">Nucleus</keyword>
<dbReference type="FunFam" id="3.30.50.10:FF:000007">
    <property type="entry name" value="Nitrogen regulatory AreA, N-terminal"/>
    <property type="match status" value="1"/>
</dbReference>
<feature type="compositionally biased region" description="Basic residues" evidence="10">
    <location>
        <begin position="310"/>
        <end position="322"/>
    </location>
</feature>
<gene>
    <name evidence="12" type="ORF">BCR34DRAFT_622234</name>
</gene>
<dbReference type="Pfam" id="PF00320">
    <property type="entry name" value="GATA"/>
    <property type="match status" value="2"/>
</dbReference>
<sequence length="522" mass="55349">MANISASGGTSLAPTPTHPHQLSRNPSREDIEMAENLHLLNHSRESNPPRPSESDAQGHQPTSSPQEQNPEIYHSLEDTLAFQQSEPPEQAPTHATTTSMAPGSGLGGNAPVTGQVCSNCGTTRTPLWRRSPTGETICNACGLYLKARNQSRPTNLKRNAQPHSVSAAQGLVQGQSHDRSTSPGNTSGSPRGATYVAADQVATGTCPGGGRCNGTGGQQGCSGCPAYNNRVSKTAQFALAQANAGPGALEAGAGGEDSIHAPTGGTSVIPACQNCGTTITPLWRRDEAGHTICNACGLYFKLHGTHRPVAMKKQEIKRRKRVVPAMPDSSTQPTSSIASYSPQQPPTQTPGFEHSVSPDPATTVEGSDHYAPAPRVLAVDYTNYYSYQPSTSHPQQAPPTPSTTQQSAPSPRKRSLSATLDTDEMVTTPHPHPHQPANSVPHRPSSISSILNPFRPPETNIDPSLSTGLRPQAGTTLPGLAVGPVPQETEGKESRKERLRREAQAMRDELARKERELEELGE</sequence>
<evidence type="ECO:0000256" key="8">
    <source>
        <dbReference type="ARBA" id="ARBA00023242"/>
    </source>
</evidence>
<evidence type="ECO:0000259" key="11">
    <source>
        <dbReference type="PROSITE" id="PS50114"/>
    </source>
</evidence>
<feature type="compositionally biased region" description="Polar residues" evidence="10">
    <location>
        <begin position="1"/>
        <end position="25"/>
    </location>
</feature>
<feature type="compositionally biased region" description="Polar residues" evidence="10">
    <location>
        <begin position="153"/>
        <end position="189"/>
    </location>
</feature>
<dbReference type="PROSITE" id="PS00344">
    <property type="entry name" value="GATA_ZN_FINGER_1"/>
    <property type="match status" value="2"/>
</dbReference>
<dbReference type="GO" id="GO:0005634">
    <property type="term" value="C:nucleus"/>
    <property type="evidence" value="ECO:0007669"/>
    <property type="project" value="UniProtKB-SubCell"/>
</dbReference>
<dbReference type="AlphaFoldDB" id="A0A1Y2A2L9"/>
<feature type="region of interest" description="Disordered" evidence="10">
    <location>
        <begin position="310"/>
        <end position="371"/>
    </location>
</feature>
<dbReference type="SUPFAM" id="SSF57716">
    <property type="entry name" value="Glucocorticoid receptor-like (DNA-binding domain)"/>
    <property type="match status" value="2"/>
</dbReference>
<evidence type="ECO:0000256" key="1">
    <source>
        <dbReference type="ARBA" id="ARBA00004123"/>
    </source>
</evidence>
<dbReference type="GO" id="GO:0008270">
    <property type="term" value="F:zinc ion binding"/>
    <property type="evidence" value="ECO:0007669"/>
    <property type="project" value="UniProtKB-KW"/>
</dbReference>
<feature type="compositionally biased region" description="Polar residues" evidence="10">
    <location>
        <begin position="85"/>
        <end position="101"/>
    </location>
</feature>
<keyword evidence="5" id="KW-0862">Zinc</keyword>
<dbReference type="GO" id="GO:0034757">
    <property type="term" value="P:negative regulation of iron ion transport"/>
    <property type="evidence" value="ECO:0007669"/>
    <property type="project" value="UniProtKB-ARBA"/>
</dbReference>
<dbReference type="STRING" id="1231657.A0A1Y2A2L9"/>
<evidence type="ECO:0000256" key="9">
    <source>
        <dbReference type="PROSITE-ProRule" id="PRU00094"/>
    </source>
</evidence>
<feature type="compositionally biased region" description="Basic and acidic residues" evidence="10">
    <location>
        <begin position="489"/>
        <end position="522"/>
    </location>
</feature>
<dbReference type="PANTHER" id="PTHR10071:SF335">
    <property type="entry name" value="IRON-SENSING TRANSCRIPTIONAL REPRESSOR-RELATED"/>
    <property type="match status" value="1"/>
</dbReference>
<feature type="domain" description="GATA-type" evidence="11">
    <location>
        <begin position="272"/>
        <end position="319"/>
    </location>
</feature>
<feature type="compositionally biased region" description="Polar residues" evidence="10">
    <location>
        <begin position="55"/>
        <end position="69"/>
    </location>
</feature>
<keyword evidence="13" id="KW-1185">Reference proteome</keyword>
<protein>
    <recommendedName>
        <fullName evidence="11">GATA-type domain-containing protein</fullName>
    </recommendedName>
</protein>
<keyword evidence="6" id="KW-0805">Transcription regulation</keyword>
<feature type="compositionally biased region" description="Polar residues" evidence="10">
    <location>
        <begin position="328"/>
        <end position="341"/>
    </location>
</feature>
<comment type="subcellular location">
    <subcellularLocation>
        <location evidence="1">Nucleus</location>
    </subcellularLocation>
</comment>
<keyword evidence="3" id="KW-0677">Repeat</keyword>
<dbReference type="EMBL" id="MCFA01000016">
    <property type="protein sequence ID" value="ORY16773.1"/>
    <property type="molecule type" value="Genomic_DNA"/>
</dbReference>
<feature type="region of interest" description="Disordered" evidence="10">
    <location>
        <begin position="85"/>
        <end position="107"/>
    </location>
</feature>
<dbReference type="FunFam" id="3.30.50.10:FF:000039">
    <property type="entry name" value="Siderophore transcription factor SreA"/>
    <property type="match status" value="1"/>
</dbReference>
<feature type="domain" description="GATA-type" evidence="11">
    <location>
        <begin position="111"/>
        <end position="169"/>
    </location>
</feature>
<keyword evidence="4 9" id="KW-0863">Zinc-finger</keyword>
<evidence type="ECO:0000256" key="7">
    <source>
        <dbReference type="ARBA" id="ARBA00023163"/>
    </source>
</evidence>
<comment type="caution">
    <text evidence="12">The sequence shown here is derived from an EMBL/GenBank/DDBJ whole genome shotgun (WGS) entry which is preliminary data.</text>
</comment>
<feature type="region of interest" description="Disordered" evidence="10">
    <location>
        <begin position="153"/>
        <end position="192"/>
    </location>
</feature>
<evidence type="ECO:0000256" key="2">
    <source>
        <dbReference type="ARBA" id="ARBA00022723"/>
    </source>
</evidence>
<feature type="region of interest" description="Disordered" evidence="10">
    <location>
        <begin position="1"/>
        <end position="69"/>
    </location>
</feature>
<keyword evidence="7" id="KW-0804">Transcription</keyword>
<evidence type="ECO:0000256" key="6">
    <source>
        <dbReference type="ARBA" id="ARBA00023015"/>
    </source>
</evidence>
<evidence type="ECO:0000313" key="12">
    <source>
        <dbReference type="EMBL" id="ORY16773.1"/>
    </source>
</evidence>
<dbReference type="InterPro" id="IPR039355">
    <property type="entry name" value="Transcription_factor_GATA"/>
</dbReference>
<dbReference type="InterPro" id="IPR000679">
    <property type="entry name" value="Znf_GATA"/>
</dbReference>
<feature type="compositionally biased region" description="Polar residues" evidence="10">
    <location>
        <begin position="461"/>
        <end position="475"/>
    </location>
</feature>
<proteinExistence type="predicted"/>
<dbReference type="GO" id="GO:0045944">
    <property type="term" value="P:positive regulation of transcription by RNA polymerase II"/>
    <property type="evidence" value="ECO:0007669"/>
    <property type="project" value="TreeGrafter"/>
</dbReference>
<feature type="region of interest" description="Disordered" evidence="10">
    <location>
        <begin position="387"/>
        <end position="522"/>
    </location>
</feature>
<name>A0A1Y2A2L9_9PLEO</name>
<evidence type="ECO:0000256" key="4">
    <source>
        <dbReference type="ARBA" id="ARBA00022771"/>
    </source>
</evidence>
<dbReference type="SMART" id="SM00401">
    <property type="entry name" value="ZnF_GATA"/>
    <property type="match status" value="2"/>
</dbReference>
<dbReference type="PROSITE" id="PS50114">
    <property type="entry name" value="GATA_ZN_FINGER_2"/>
    <property type="match status" value="2"/>
</dbReference>